<evidence type="ECO:0000313" key="1">
    <source>
        <dbReference type="EMBL" id="PIP24657.1"/>
    </source>
</evidence>
<dbReference type="EMBL" id="PCRR01000018">
    <property type="protein sequence ID" value="PIP24657.1"/>
    <property type="molecule type" value="Genomic_DNA"/>
</dbReference>
<evidence type="ECO:0000313" key="2">
    <source>
        <dbReference type="Proteomes" id="UP000237258"/>
    </source>
</evidence>
<gene>
    <name evidence="1" type="ORF">COX33_00760</name>
</gene>
<protein>
    <submittedName>
        <fullName evidence="1">Uncharacterized protein</fullName>
    </submittedName>
</protein>
<dbReference type="Proteomes" id="UP000237258">
    <property type="component" value="Unassembled WGS sequence"/>
</dbReference>
<reference evidence="1 2" key="1">
    <citation type="submission" date="2017-09" db="EMBL/GenBank/DDBJ databases">
        <title>Depth-based differentiation of microbial function through sediment-hosted aquifers and enrichment of novel symbionts in the deep terrestrial subsurface.</title>
        <authorList>
            <person name="Probst A.J."/>
            <person name="Ladd B."/>
            <person name="Jarett J.K."/>
            <person name="Geller-Mcgrath D.E."/>
            <person name="Sieber C.M."/>
            <person name="Emerson J.B."/>
            <person name="Anantharaman K."/>
            <person name="Thomas B.C."/>
            <person name="Malmstrom R."/>
            <person name="Stieglmeier M."/>
            <person name="Klingl A."/>
            <person name="Woyke T."/>
            <person name="Ryan C.M."/>
            <person name="Banfield J.F."/>
        </authorList>
    </citation>
    <scope>NUCLEOTIDE SEQUENCE [LARGE SCALE GENOMIC DNA]</scope>
    <source>
        <strain evidence="1">CG23_combo_of_CG06-09_8_20_14_all_36_125</strain>
    </source>
</reference>
<comment type="caution">
    <text evidence="1">The sequence shown here is derived from an EMBL/GenBank/DDBJ whole genome shotgun (WGS) entry which is preliminary data.</text>
</comment>
<proteinExistence type="predicted"/>
<name>A0A2G9YZL5_9BACT</name>
<organism evidence="1 2">
    <name type="scientific">Candidatus Nealsonbacteria bacterium CG23_combo_of_CG06-09_8_20_14_all_36_125</name>
    <dbReference type="NCBI Taxonomy" id="1974719"/>
    <lineage>
        <taxon>Bacteria</taxon>
        <taxon>Candidatus Nealsoniibacteriota</taxon>
    </lineage>
</organism>
<dbReference type="AlphaFoldDB" id="A0A2G9YZL5"/>
<sequence>MRRRIKVNLISILLPTPYSFFKDQQAALLERAACGVRLLKIYSLPLPSVAFLSAVALAKAEAKEGLIFYYSLSIASRFSEEN</sequence>
<accession>A0A2G9YZL5</accession>